<accession>A0A4S8LH05</accession>
<dbReference type="PANTHER" id="PTHR11362">
    <property type="entry name" value="PHOSPHATIDYLETHANOLAMINE-BINDING PROTEIN"/>
    <property type="match status" value="1"/>
</dbReference>
<name>A0A4S8LH05_DENBC</name>
<protein>
    <submittedName>
        <fullName evidence="3">PEBP-like protein</fullName>
    </submittedName>
</protein>
<keyword evidence="1" id="KW-0175">Coiled coil</keyword>
<dbReference type="InterPro" id="IPR036610">
    <property type="entry name" value="PEBP-like_sf"/>
</dbReference>
<feature type="region of interest" description="Disordered" evidence="2">
    <location>
        <begin position="19"/>
        <end position="113"/>
    </location>
</feature>
<evidence type="ECO:0000256" key="2">
    <source>
        <dbReference type="SAM" id="MobiDB-lite"/>
    </source>
</evidence>
<reference evidence="3 4" key="1">
    <citation type="journal article" date="2019" name="Nat. Ecol. Evol.">
        <title>Megaphylogeny resolves global patterns of mushroom evolution.</title>
        <authorList>
            <person name="Varga T."/>
            <person name="Krizsan K."/>
            <person name="Foldi C."/>
            <person name="Dima B."/>
            <person name="Sanchez-Garcia M."/>
            <person name="Sanchez-Ramirez S."/>
            <person name="Szollosi G.J."/>
            <person name="Szarkandi J.G."/>
            <person name="Papp V."/>
            <person name="Albert L."/>
            <person name="Andreopoulos W."/>
            <person name="Angelini C."/>
            <person name="Antonin V."/>
            <person name="Barry K.W."/>
            <person name="Bougher N.L."/>
            <person name="Buchanan P."/>
            <person name="Buyck B."/>
            <person name="Bense V."/>
            <person name="Catcheside P."/>
            <person name="Chovatia M."/>
            <person name="Cooper J."/>
            <person name="Damon W."/>
            <person name="Desjardin D."/>
            <person name="Finy P."/>
            <person name="Geml J."/>
            <person name="Haridas S."/>
            <person name="Hughes K."/>
            <person name="Justo A."/>
            <person name="Karasinski D."/>
            <person name="Kautmanova I."/>
            <person name="Kiss B."/>
            <person name="Kocsube S."/>
            <person name="Kotiranta H."/>
            <person name="LaButti K.M."/>
            <person name="Lechner B.E."/>
            <person name="Liimatainen K."/>
            <person name="Lipzen A."/>
            <person name="Lukacs Z."/>
            <person name="Mihaltcheva S."/>
            <person name="Morgado L.N."/>
            <person name="Niskanen T."/>
            <person name="Noordeloos M.E."/>
            <person name="Ohm R.A."/>
            <person name="Ortiz-Santana B."/>
            <person name="Ovrebo C."/>
            <person name="Racz N."/>
            <person name="Riley R."/>
            <person name="Savchenko A."/>
            <person name="Shiryaev A."/>
            <person name="Soop K."/>
            <person name="Spirin V."/>
            <person name="Szebenyi C."/>
            <person name="Tomsovsky M."/>
            <person name="Tulloss R.E."/>
            <person name="Uehling J."/>
            <person name="Grigoriev I.V."/>
            <person name="Vagvolgyi C."/>
            <person name="Papp T."/>
            <person name="Martin F.M."/>
            <person name="Miettinen O."/>
            <person name="Hibbett D.S."/>
            <person name="Nagy L.G."/>
        </authorList>
    </citation>
    <scope>NUCLEOTIDE SEQUENCE [LARGE SCALE GENOMIC DNA]</scope>
    <source>
        <strain evidence="3 4">CBS 962.96</strain>
    </source>
</reference>
<dbReference type="Gene3D" id="3.90.280.10">
    <property type="entry name" value="PEBP-like"/>
    <property type="match status" value="1"/>
</dbReference>
<dbReference type="InterPro" id="IPR035810">
    <property type="entry name" value="PEBP_euk"/>
</dbReference>
<proteinExistence type="predicted"/>
<sequence>MLGLRRLQLRQLQAVARNASFARASSTSSTTPNTPVSDLPNPNVSLKHHGPSRLLTPSILSPVQRKQDTLPKPLASSSEKPTTLLSPTLHPSKRPALPRNVRSKLLRSQKPRPNKTKRFYAAVAEGKRPSRKKVKAIRRRLRMLPKKRADISLENPRKWNRPLAEGVLPAYDEALRVINKDSRMLKEEARELRDQIGHIGKVLEEKRKVLRDAETKENISAKENVKEVKVVGADGLEVTKREIVNEKVWNAKVEVDKAEKKLEGLREKLNILEVQSEINLPKVRWEISNAMADMRKPSHRHLVEQRWRQDGKLDLLMERVYQMNVVPDILPAIHPTVDLDVTVFLPSSRLLRSRKRVLLTEPGKFVLPHQTLKPPTLFPHAYHLDTRLYTLLMIDPDVPDPEQKSFTTYLHWLQPNIPISALTSSSLMSTGPLKGINNHTRYIPPHPQQGTKYHRYTILLVQQPPKDEVRGYSRNVEWEARKEVEKLVKVDGKEKGKEKELITTSKYLDIPVMPDSKRLGFDVRAFCKEWGLMLNGNYRLKAKEGEAEVEGEGVERRSGMFGGGGVHMFREVWDESVGSIHEVFFGKKEPRYGLPPKWDPYEDLKGRKRYVLQGQNQGVREQQGKEVLKA</sequence>
<dbReference type="AlphaFoldDB" id="A0A4S8LH05"/>
<feature type="compositionally biased region" description="Low complexity" evidence="2">
    <location>
        <begin position="19"/>
        <end position="37"/>
    </location>
</feature>
<dbReference type="Pfam" id="PF01161">
    <property type="entry name" value="PBP"/>
    <property type="match status" value="1"/>
</dbReference>
<dbReference type="InterPro" id="IPR008914">
    <property type="entry name" value="PEBP"/>
</dbReference>
<feature type="compositionally biased region" description="Basic residues" evidence="2">
    <location>
        <begin position="101"/>
        <end position="113"/>
    </location>
</feature>
<evidence type="ECO:0000313" key="4">
    <source>
        <dbReference type="Proteomes" id="UP000297245"/>
    </source>
</evidence>
<dbReference type="CDD" id="cd00866">
    <property type="entry name" value="PEBP_euk"/>
    <property type="match status" value="1"/>
</dbReference>
<evidence type="ECO:0000313" key="3">
    <source>
        <dbReference type="EMBL" id="THU88201.1"/>
    </source>
</evidence>
<organism evidence="3 4">
    <name type="scientific">Dendrothele bispora (strain CBS 962.96)</name>
    <dbReference type="NCBI Taxonomy" id="1314807"/>
    <lineage>
        <taxon>Eukaryota</taxon>
        <taxon>Fungi</taxon>
        <taxon>Dikarya</taxon>
        <taxon>Basidiomycota</taxon>
        <taxon>Agaricomycotina</taxon>
        <taxon>Agaricomycetes</taxon>
        <taxon>Agaricomycetidae</taxon>
        <taxon>Agaricales</taxon>
        <taxon>Agaricales incertae sedis</taxon>
        <taxon>Dendrothele</taxon>
    </lineage>
</organism>
<dbReference type="OrthoDB" id="2153661at2759"/>
<dbReference type="EMBL" id="ML179418">
    <property type="protein sequence ID" value="THU88201.1"/>
    <property type="molecule type" value="Genomic_DNA"/>
</dbReference>
<feature type="compositionally biased region" description="Polar residues" evidence="2">
    <location>
        <begin position="75"/>
        <end position="86"/>
    </location>
</feature>
<dbReference type="Proteomes" id="UP000297245">
    <property type="component" value="Unassembled WGS sequence"/>
</dbReference>
<keyword evidence="4" id="KW-1185">Reference proteome</keyword>
<dbReference type="Gene3D" id="1.20.58.1180">
    <property type="match status" value="1"/>
</dbReference>
<feature type="non-terminal residue" evidence="3">
    <location>
        <position position="1"/>
    </location>
</feature>
<dbReference type="PANTHER" id="PTHR11362:SF82">
    <property type="entry name" value="PHOSPHATIDYLETHANOLAMINE-BINDING PROTEIN 4"/>
    <property type="match status" value="1"/>
</dbReference>
<dbReference type="SUPFAM" id="SSF49777">
    <property type="entry name" value="PEBP-like"/>
    <property type="match status" value="1"/>
</dbReference>
<gene>
    <name evidence="3" type="ORF">K435DRAFT_782130</name>
</gene>
<evidence type="ECO:0000256" key="1">
    <source>
        <dbReference type="SAM" id="Coils"/>
    </source>
</evidence>
<feature type="coiled-coil region" evidence="1">
    <location>
        <begin position="248"/>
        <end position="275"/>
    </location>
</feature>